<dbReference type="NCBIfam" id="TIGR00079">
    <property type="entry name" value="pept_deformyl"/>
    <property type="match status" value="1"/>
</dbReference>
<dbReference type="Pfam" id="PF01327">
    <property type="entry name" value="Pep_deformylase"/>
    <property type="match status" value="1"/>
</dbReference>
<dbReference type="GO" id="GO:0042586">
    <property type="term" value="F:peptide deformylase activity"/>
    <property type="evidence" value="ECO:0007669"/>
    <property type="project" value="UniProtKB-UniRule"/>
</dbReference>
<keyword evidence="2" id="KW-0648">Protein biosynthesis</keyword>
<dbReference type="SUPFAM" id="SSF56420">
    <property type="entry name" value="Peptide deformylase"/>
    <property type="match status" value="1"/>
</dbReference>
<dbReference type="Proteomes" id="UP000823633">
    <property type="component" value="Unassembled WGS sequence"/>
</dbReference>
<keyword evidence="2 3" id="KW-0378">Hydrolase</keyword>
<dbReference type="PANTHER" id="PTHR10458:SF22">
    <property type="entry name" value="PEPTIDE DEFORMYLASE"/>
    <property type="match status" value="1"/>
</dbReference>
<keyword evidence="2" id="KW-0479">Metal-binding</keyword>
<dbReference type="InterPro" id="IPR036821">
    <property type="entry name" value="Peptide_deformylase_sf"/>
</dbReference>
<comment type="cofactor">
    <cofactor evidence="2">
        <name>Fe(2+)</name>
        <dbReference type="ChEBI" id="CHEBI:29033"/>
    </cofactor>
    <text evidence="2">Binds 1 Fe(2+) ion.</text>
</comment>
<dbReference type="NCBIfam" id="NF001159">
    <property type="entry name" value="PRK00150.1-3"/>
    <property type="match status" value="1"/>
</dbReference>
<dbReference type="PRINTS" id="PR01576">
    <property type="entry name" value="PDEFORMYLASE"/>
</dbReference>
<dbReference type="EMBL" id="JADIMU010000045">
    <property type="protein sequence ID" value="MBO8443507.1"/>
    <property type="molecule type" value="Genomic_DNA"/>
</dbReference>
<comment type="function">
    <text evidence="2">Removes the formyl group from the N-terminal Met of newly synthesized proteins. Requires at least a dipeptide for an efficient rate of reaction. N-terminal L-methionine is a prerequisite for activity but the enzyme has broad specificity at other positions.</text>
</comment>
<comment type="catalytic activity">
    <reaction evidence="2">
        <text>N-terminal N-formyl-L-methionyl-[peptide] + H2O = N-terminal L-methionyl-[peptide] + formate</text>
        <dbReference type="Rhea" id="RHEA:24420"/>
        <dbReference type="Rhea" id="RHEA-COMP:10639"/>
        <dbReference type="Rhea" id="RHEA-COMP:10640"/>
        <dbReference type="ChEBI" id="CHEBI:15377"/>
        <dbReference type="ChEBI" id="CHEBI:15740"/>
        <dbReference type="ChEBI" id="CHEBI:49298"/>
        <dbReference type="ChEBI" id="CHEBI:64731"/>
        <dbReference type="EC" id="3.5.1.88"/>
    </reaction>
</comment>
<dbReference type="AlphaFoldDB" id="A0A9D9HBF1"/>
<reference evidence="3" key="1">
    <citation type="submission" date="2020-10" db="EMBL/GenBank/DDBJ databases">
        <authorList>
            <person name="Gilroy R."/>
        </authorList>
    </citation>
    <scope>NUCLEOTIDE SEQUENCE</scope>
    <source>
        <strain evidence="3">11167</strain>
    </source>
</reference>
<sequence>MLDIFKYGDEVLREATSEVDKFDDSLSILLDAMFETLEEADGVGLAGPQVGVSKRIFVVDTRRPGERIAFVNPQILETSDDSVPYEEGCLSIPGVYHDVMRPSRVVVRARDKEGKAFTLEAEGLLARVIQHEYDHLEGRLFTDRLEKGEREKLLARYEKQASKARRKGRK</sequence>
<evidence type="ECO:0000256" key="1">
    <source>
        <dbReference type="ARBA" id="ARBA00010759"/>
    </source>
</evidence>
<feature type="active site" evidence="2">
    <location>
        <position position="132"/>
    </location>
</feature>
<dbReference type="GO" id="GO:0046872">
    <property type="term" value="F:metal ion binding"/>
    <property type="evidence" value="ECO:0007669"/>
    <property type="project" value="UniProtKB-KW"/>
</dbReference>
<evidence type="ECO:0000313" key="3">
    <source>
        <dbReference type="EMBL" id="MBO8443507.1"/>
    </source>
</evidence>
<dbReference type="PANTHER" id="PTHR10458">
    <property type="entry name" value="PEPTIDE DEFORMYLASE"/>
    <property type="match status" value="1"/>
</dbReference>
<evidence type="ECO:0000256" key="2">
    <source>
        <dbReference type="HAMAP-Rule" id="MF_00163"/>
    </source>
</evidence>
<evidence type="ECO:0000313" key="4">
    <source>
        <dbReference type="Proteomes" id="UP000823633"/>
    </source>
</evidence>
<comment type="caution">
    <text evidence="3">The sequence shown here is derived from an EMBL/GenBank/DDBJ whole genome shotgun (WGS) entry which is preliminary data.</text>
</comment>
<organism evidence="3 4">
    <name type="scientific">Candidatus Aphodenecus pullistercoris</name>
    <dbReference type="NCBI Taxonomy" id="2840669"/>
    <lineage>
        <taxon>Bacteria</taxon>
        <taxon>Pseudomonadati</taxon>
        <taxon>Spirochaetota</taxon>
        <taxon>Spirochaetia</taxon>
        <taxon>Spirochaetales</taxon>
        <taxon>Candidatus Aphodenecus</taxon>
    </lineage>
</organism>
<accession>A0A9D9HBF1</accession>
<feature type="binding site" evidence="2">
    <location>
        <position position="131"/>
    </location>
    <ligand>
        <name>Fe cation</name>
        <dbReference type="ChEBI" id="CHEBI:24875"/>
    </ligand>
</feature>
<reference evidence="3" key="2">
    <citation type="journal article" date="2021" name="PeerJ">
        <title>Extensive microbial diversity within the chicken gut microbiome revealed by metagenomics and culture.</title>
        <authorList>
            <person name="Gilroy R."/>
            <person name="Ravi A."/>
            <person name="Getino M."/>
            <person name="Pursley I."/>
            <person name="Horton D.L."/>
            <person name="Alikhan N.F."/>
            <person name="Baker D."/>
            <person name="Gharbi K."/>
            <person name="Hall N."/>
            <person name="Watson M."/>
            <person name="Adriaenssens E.M."/>
            <person name="Foster-Nyarko E."/>
            <person name="Jarju S."/>
            <person name="Secka A."/>
            <person name="Antonio M."/>
            <person name="Oren A."/>
            <person name="Chaudhuri R.R."/>
            <person name="La Ragione R."/>
            <person name="Hildebrand F."/>
            <person name="Pallen M.J."/>
        </authorList>
    </citation>
    <scope>NUCLEOTIDE SEQUENCE</scope>
    <source>
        <strain evidence="3">11167</strain>
    </source>
</reference>
<comment type="similarity">
    <text evidence="1 2">Belongs to the polypeptide deformylase family.</text>
</comment>
<gene>
    <name evidence="2 3" type="primary">def</name>
    <name evidence="3" type="ORF">IAC42_07080</name>
</gene>
<protein>
    <recommendedName>
        <fullName evidence="2">Peptide deformylase</fullName>
        <shortName evidence="2">PDF</shortName>
        <ecNumber evidence="2">3.5.1.88</ecNumber>
    </recommendedName>
    <alternativeName>
        <fullName evidence="2">Polypeptide deformylase</fullName>
    </alternativeName>
</protein>
<dbReference type="InterPro" id="IPR023635">
    <property type="entry name" value="Peptide_deformylase"/>
</dbReference>
<name>A0A9D9HBF1_9SPIR</name>
<feature type="binding site" evidence="2">
    <location>
        <position position="89"/>
    </location>
    <ligand>
        <name>Fe cation</name>
        <dbReference type="ChEBI" id="CHEBI:24875"/>
    </ligand>
</feature>
<dbReference type="GO" id="GO:0006412">
    <property type="term" value="P:translation"/>
    <property type="evidence" value="ECO:0007669"/>
    <property type="project" value="UniProtKB-UniRule"/>
</dbReference>
<proteinExistence type="inferred from homology"/>
<dbReference type="PIRSF" id="PIRSF004749">
    <property type="entry name" value="Pep_def"/>
    <property type="match status" value="1"/>
</dbReference>
<feature type="binding site" evidence="2">
    <location>
        <position position="135"/>
    </location>
    <ligand>
        <name>Fe cation</name>
        <dbReference type="ChEBI" id="CHEBI:24875"/>
    </ligand>
</feature>
<dbReference type="Gene3D" id="3.90.45.10">
    <property type="entry name" value="Peptide deformylase"/>
    <property type="match status" value="1"/>
</dbReference>
<dbReference type="CDD" id="cd00487">
    <property type="entry name" value="Pep_deformylase"/>
    <property type="match status" value="1"/>
</dbReference>
<keyword evidence="2" id="KW-0408">Iron</keyword>
<dbReference type="EC" id="3.5.1.88" evidence="2"/>
<dbReference type="HAMAP" id="MF_00163">
    <property type="entry name" value="Pep_deformylase"/>
    <property type="match status" value="1"/>
</dbReference>